<evidence type="ECO:0000313" key="1">
    <source>
        <dbReference type="EMBL" id="CAA9381870.1"/>
    </source>
</evidence>
<dbReference type="EMBL" id="CADCTY010001705">
    <property type="protein sequence ID" value="CAA9381870.1"/>
    <property type="molecule type" value="Genomic_DNA"/>
</dbReference>
<dbReference type="AlphaFoldDB" id="A0A6J4N9C5"/>
<protein>
    <submittedName>
        <fullName evidence="1">Uncharacterized protein</fullName>
    </submittedName>
</protein>
<reference evidence="1" key="1">
    <citation type="submission" date="2020-02" db="EMBL/GenBank/DDBJ databases">
        <authorList>
            <person name="Meier V. D."/>
        </authorList>
    </citation>
    <scope>NUCLEOTIDE SEQUENCE</scope>
    <source>
        <strain evidence="1">AVDCRST_MAG94</strain>
    </source>
</reference>
<accession>A0A6J4N9C5</accession>
<proteinExistence type="predicted"/>
<organism evidence="1">
    <name type="scientific">uncultured Leptolyngbya sp</name>
    <dbReference type="NCBI Taxonomy" id="332963"/>
    <lineage>
        <taxon>Bacteria</taxon>
        <taxon>Bacillati</taxon>
        <taxon>Cyanobacteriota</taxon>
        <taxon>Cyanophyceae</taxon>
        <taxon>Leptolyngbyales</taxon>
        <taxon>Leptolyngbyaceae</taxon>
        <taxon>Leptolyngbya group</taxon>
        <taxon>Leptolyngbya</taxon>
        <taxon>environmental samples</taxon>
    </lineage>
</organism>
<sequence>MIEGSPCQRKSLTTQVRIKSQFCGAWASGVNQQLLSRRHLQPKGHDFPCPYAPEGQQQITVLSWCSG</sequence>
<gene>
    <name evidence="1" type="ORF">AVDCRST_MAG94-4934</name>
</gene>
<name>A0A6J4N9C5_9CYAN</name>